<dbReference type="Pfam" id="PF08245">
    <property type="entry name" value="Mur_ligase_M"/>
    <property type="match status" value="1"/>
</dbReference>
<evidence type="ECO:0000256" key="6">
    <source>
        <dbReference type="ARBA" id="ARBA00022984"/>
    </source>
</evidence>
<keyword evidence="7" id="KW-0131">Cell cycle</keyword>
<evidence type="ECO:0000256" key="3">
    <source>
        <dbReference type="ARBA" id="ARBA00022741"/>
    </source>
</evidence>
<keyword evidence="6" id="KW-0573">Peptidoglycan synthesis</keyword>
<keyword evidence="8" id="KW-0961">Cell wall biogenesis/degradation</keyword>
<organism evidence="12 13">
    <name type="scientific">Porphyromonas miyakawae</name>
    <dbReference type="NCBI Taxonomy" id="3137470"/>
    <lineage>
        <taxon>Bacteria</taxon>
        <taxon>Pseudomonadati</taxon>
        <taxon>Bacteroidota</taxon>
        <taxon>Bacteroidia</taxon>
        <taxon>Bacteroidales</taxon>
        <taxon>Porphyromonadaceae</taxon>
        <taxon>Porphyromonas</taxon>
    </lineage>
</organism>
<feature type="domain" description="Mur ligase N-terminal catalytic" evidence="9">
    <location>
        <begin position="1"/>
        <end position="94"/>
    </location>
</feature>
<dbReference type="InterPro" id="IPR013221">
    <property type="entry name" value="Mur_ligase_cen"/>
</dbReference>
<dbReference type="SUPFAM" id="SSF51984">
    <property type="entry name" value="MurCD N-terminal domain"/>
    <property type="match status" value="1"/>
</dbReference>
<evidence type="ECO:0000313" key="13">
    <source>
        <dbReference type="Proteomes" id="UP001628220"/>
    </source>
</evidence>
<dbReference type="InterPro" id="IPR000713">
    <property type="entry name" value="Mur_ligase_N"/>
</dbReference>
<evidence type="ECO:0000256" key="8">
    <source>
        <dbReference type="ARBA" id="ARBA00023316"/>
    </source>
</evidence>
<dbReference type="Gene3D" id="3.40.50.720">
    <property type="entry name" value="NAD(P)-binding Rossmann-like Domain"/>
    <property type="match status" value="1"/>
</dbReference>
<dbReference type="Proteomes" id="UP001628220">
    <property type="component" value="Unassembled WGS sequence"/>
</dbReference>
<dbReference type="PANTHER" id="PTHR43445:SF3">
    <property type="entry name" value="UDP-N-ACETYLMURAMATE--L-ALANINE LIGASE"/>
    <property type="match status" value="1"/>
</dbReference>
<dbReference type="Pfam" id="PF01225">
    <property type="entry name" value="Mur_ligase"/>
    <property type="match status" value="1"/>
</dbReference>
<keyword evidence="13" id="KW-1185">Reference proteome</keyword>
<dbReference type="EMBL" id="BAAFSF010000004">
    <property type="protein sequence ID" value="GAB1252191.1"/>
    <property type="molecule type" value="Genomic_DNA"/>
</dbReference>
<dbReference type="GO" id="GO:0016874">
    <property type="term" value="F:ligase activity"/>
    <property type="evidence" value="ECO:0007669"/>
    <property type="project" value="UniProtKB-KW"/>
</dbReference>
<evidence type="ECO:0000259" key="9">
    <source>
        <dbReference type="Pfam" id="PF01225"/>
    </source>
</evidence>
<evidence type="ECO:0000256" key="7">
    <source>
        <dbReference type="ARBA" id="ARBA00023306"/>
    </source>
</evidence>
<comment type="caution">
    <text evidence="12">The sequence shown here is derived from an EMBL/GenBank/DDBJ whole genome shotgun (WGS) entry which is preliminary data.</text>
</comment>
<dbReference type="SUPFAM" id="SSF53623">
    <property type="entry name" value="MurD-like peptide ligases, catalytic domain"/>
    <property type="match status" value="1"/>
</dbReference>
<dbReference type="InterPro" id="IPR050061">
    <property type="entry name" value="MurCDEF_pg_biosynth"/>
</dbReference>
<keyword evidence="4" id="KW-0067">ATP-binding</keyword>
<feature type="domain" description="Mur ligase central" evidence="11">
    <location>
        <begin position="99"/>
        <end position="278"/>
    </location>
</feature>
<keyword evidence="5" id="KW-0133">Cell shape</keyword>
<keyword evidence="2" id="KW-0132">Cell division</keyword>
<dbReference type="Gene3D" id="3.40.1190.10">
    <property type="entry name" value="Mur-like, catalytic domain"/>
    <property type="match status" value="1"/>
</dbReference>
<keyword evidence="1 12" id="KW-0436">Ligase</keyword>
<protein>
    <submittedName>
        <fullName evidence="12">UDP-N-acetylmuramate--L-alanine ligase</fullName>
    </submittedName>
</protein>
<dbReference type="InterPro" id="IPR036615">
    <property type="entry name" value="Mur_ligase_C_dom_sf"/>
</dbReference>
<dbReference type="InterPro" id="IPR036565">
    <property type="entry name" value="Mur-like_cat_sf"/>
</dbReference>
<sequence length="443" mass="49156">MSALARIFHKQGLDVSGYDLTPSRITEALQVEGISVHFEDRGEELVGENFTPEDTVVVYTPAVPDSLGELIYFREHGFNVIKRSEALALALSGYKQAAVAGTHGKTTTSTMLAHIMHNSHKGCFAVLGGISVNTGTNVIIEEDAEWAVTEADEYDHSFLKLSPQIAIVTSISPDHLDIYHTAEGYHKGFLEFIQRIDHSGALIYKKGVLAPSELPECTSYSYCINSEADIYSDGIRVEDEELLFDWHFPAMGIHMERVILATPIEVNVENATAAMGAAVLAGVTPDELRAALLSFKGVKRRFEVILHDDRYVLIDDYAHHPEEIAAAAASLKRLFPNDRVMAIFQPHLYTRTRDFYKGFAHSLDAFDEVVLLPIYPAREEPIEGVTSQLIYDELTIPNKYMVDKDRLVGFIGQHASLPRVIVTVGAGNIDRLVMPLAKKLRSM</sequence>
<accession>A0ABQ0E3F5</accession>
<name>A0ABQ0E3F5_9PORP</name>
<feature type="domain" description="Mur ligase C-terminal" evidence="10">
    <location>
        <begin position="300"/>
        <end position="427"/>
    </location>
</feature>
<evidence type="ECO:0000256" key="5">
    <source>
        <dbReference type="ARBA" id="ARBA00022960"/>
    </source>
</evidence>
<dbReference type="PANTHER" id="PTHR43445">
    <property type="entry name" value="UDP-N-ACETYLMURAMATE--L-ALANINE LIGASE-RELATED"/>
    <property type="match status" value="1"/>
</dbReference>
<reference evidence="12 13" key="1">
    <citation type="journal article" date="2025" name="Int. J. Syst. Evol. Microbiol.">
        <title>Desulfovibrio falkowii sp. nov., Porphyromonas miyakawae sp. nov., Mediterraneibacter flintii sp. nov. and Owariibacterium komagatae gen. nov., sp. nov., isolated from human faeces.</title>
        <authorList>
            <person name="Hamaguchi T."/>
            <person name="Ohara M."/>
            <person name="Hisatomi A."/>
            <person name="Sekiguchi K."/>
            <person name="Takeda J.I."/>
            <person name="Ueyama J."/>
            <person name="Ito M."/>
            <person name="Nishiwaki H."/>
            <person name="Ogi T."/>
            <person name="Hirayama M."/>
            <person name="Ohkuma M."/>
            <person name="Sakamoto M."/>
            <person name="Ohno K."/>
        </authorList>
    </citation>
    <scope>NUCLEOTIDE SEQUENCE [LARGE SCALE GENOMIC DNA]</scope>
    <source>
        <strain evidence="12 13">13CB11C</strain>
    </source>
</reference>
<keyword evidence="3" id="KW-0547">Nucleotide-binding</keyword>
<evidence type="ECO:0000259" key="11">
    <source>
        <dbReference type="Pfam" id="PF08245"/>
    </source>
</evidence>
<evidence type="ECO:0000259" key="10">
    <source>
        <dbReference type="Pfam" id="PF02875"/>
    </source>
</evidence>
<proteinExistence type="predicted"/>
<evidence type="ECO:0000313" key="12">
    <source>
        <dbReference type="EMBL" id="GAB1252191.1"/>
    </source>
</evidence>
<dbReference type="Gene3D" id="3.90.190.20">
    <property type="entry name" value="Mur ligase, C-terminal domain"/>
    <property type="match status" value="1"/>
</dbReference>
<evidence type="ECO:0000256" key="2">
    <source>
        <dbReference type="ARBA" id="ARBA00022618"/>
    </source>
</evidence>
<dbReference type="SUPFAM" id="SSF53244">
    <property type="entry name" value="MurD-like peptide ligases, peptide-binding domain"/>
    <property type="match status" value="1"/>
</dbReference>
<dbReference type="InterPro" id="IPR004101">
    <property type="entry name" value="Mur_ligase_C"/>
</dbReference>
<gene>
    <name evidence="12" type="primary">murC</name>
    <name evidence="12" type="ORF">Tsumi_12970</name>
</gene>
<evidence type="ECO:0000256" key="1">
    <source>
        <dbReference type="ARBA" id="ARBA00022598"/>
    </source>
</evidence>
<dbReference type="Pfam" id="PF02875">
    <property type="entry name" value="Mur_ligase_C"/>
    <property type="match status" value="1"/>
</dbReference>
<evidence type="ECO:0000256" key="4">
    <source>
        <dbReference type="ARBA" id="ARBA00022840"/>
    </source>
</evidence>